<gene>
    <name evidence="10" type="primary">LOC115878404</name>
</gene>
<keyword evidence="4 7" id="KW-1133">Transmembrane helix</keyword>
<evidence type="ECO:0000256" key="6">
    <source>
        <dbReference type="ARBA" id="ARBA00023315"/>
    </source>
</evidence>
<organism evidence="9 10">
    <name type="scientific">Sitophilus oryzae</name>
    <name type="common">Rice weevil</name>
    <name type="synonym">Curculio oryzae</name>
    <dbReference type="NCBI Taxonomy" id="7048"/>
    <lineage>
        <taxon>Eukaryota</taxon>
        <taxon>Metazoa</taxon>
        <taxon>Ecdysozoa</taxon>
        <taxon>Arthropoda</taxon>
        <taxon>Hexapoda</taxon>
        <taxon>Insecta</taxon>
        <taxon>Pterygota</taxon>
        <taxon>Neoptera</taxon>
        <taxon>Endopterygota</taxon>
        <taxon>Coleoptera</taxon>
        <taxon>Polyphaga</taxon>
        <taxon>Cucujiformia</taxon>
        <taxon>Curculionidae</taxon>
        <taxon>Dryophthorinae</taxon>
        <taxon>Sitophilus</taxon>
    </lineage>
</organism>
<protein>
    <recommendedName>
        <fullName evidence="7">Palmitoyltransferase</fullName>
        <ecNumber evidence="7">2.3.1.225</ecNumber>
    </recommendedName>
</protein>
<proteinExistence type="inferred from homology"/>
<dbReference type="AlphaFoldDB" id="A0A6J2XIM5"/>
<dbReference type="Pfam" id="PF01529">
    <property type="entry name" value="DHHC"/>
    <property type="match status" value="1"/>
</dbReference>
<keyword evidence="9" id="KW-1185">Reference proteome</keyword>
<evidence type="ECO:0000313" key="10">
    <source>
        <dbReference type="RefSeq" id="XP_030750765.1"/>
    </source>
</evidence>
<dbReference type="PANTHER" id="PTHR12246">
    <property type="entry name" value="PALMITOYLTRANSFERASE ZDHHC16"/>
    <property type="match status" value="1"/>
</dbReference>
<dbReference type="InParanoid" id="A0A6J2XIM5"/>
<dbReference type="InterPro" id="IPR039859">
    <property type="entry name" value="PFA4/ZDH16/20/ERF2-like"/>
</dbReference>
<keyword evidence="2 7" id="KW-0808">Transferase</keyword>
<feature type="transmembrane region" description="Helical" evidence="7">
    <location>
        <begin position="263"/>
        <end position="281"/>
    </location>
</feature>
<evidence type="ECO:0000259" key="8">
    <source>
        <dbReference type="Pfam" id="PF01529"/>
    </source>
</evidence>
<feature type="domain" description="Palmitoyltransferase DHHC" evidence="8">
    <location>
        <begin position="116"/>
        <end position="234"/>
    </location>
</feature>
<evidence type="ECO:0000313" key="9">
    <source>
        <dbReference type="Proteomes" id="UP000504635"/>
    </source>
</evidence>
<evidence type="ECO:0000256" key="2">
    <source>
        <dbReference type="ARBA" id="ARBA00022679"/>
    </source>
</evidence>
<dbReference type="PROSITE" id="PS50216">
    <property type="entry name" value="DHHC"/>
    <property type="match status" value="1"/>
</dbReference>
<name>A0A6J2XIM5_SITOR</name>
<evidence type="ECO:0000256" key="5">
    <source>
        <dbReference type="ARBA" id="ARBA00023136"/>
    </source>
</evidence>
<dbReference type="GO" id="GO:0016020">
    <property type="term" value="C:membrane"/>
    <property type="evidence" value="ECO:0007669"/>
    <property type="project" value="UniProtKB-SubCell"/>
</dbReference>
<dbReference type="GeneID" id="115878404"/>
<dbReference type="KEGG" id="soy:115878404"/>
<dbReference type="GO" id="GO:0019706">
    <property type="term" value="F:protein-cysteine S-palmitoyltransferase activity"/>
    <property type="evidence" value="ECO:0007669"/>
    <property type="project" value="UniProtKB-EC"/>
</dbReference>
<dbReference type="RefSeq" id="XP_030750765.1">
    <property type="nucleotide sequence ID" value="XM_030894905.1"/>
</dbReference>
<evidence type="ECO:0000256" key="1">
    <source>
        <dbReference type="ARBA" id="ARBA00004141"/>
    </source>
</evidence>
<comment type="similarity">
    <text evidence="7">Belongs to the DHHC palmitoyltransferase family.</text>
</comment>
<evidence type="ECO:0000256" key="4">
    <source>
        <dbReference type="ARBA" id="ARBA00022989"/>
    </source>
</evidence>
<comment type="domain">
    <text evidence="7">The DHHC domain is required for palmitoyltransferase activity.</text>
</comment>
<keyword evidence="5 7" id="KW-0472">Membrane</keyword>
<keyword evidence="3 7" id="KW-0812">Transmembrane</keyword>
<dbReference type="EC" id="2.3.1.225" evidence="7"/>
<reference evidence="10" key="1">
    <citation type="submission" date="2025-08" db="UniProtKB">
        <authorList>
            <consortium name="RefSeq"/>
        </authorList>
    </citation>
    <scope>IDENTIFICATION</scope>
    <source>
        <tissue evidence="10">Gonads</tissue>
    </source>
</reference>
<dbReference type="OrthoDB" id="9909019at2759"/>
<comment type="subcellular location">
    <subcellularLocation>
        <location evidence="1">Membrane</location>
        <topology evidence="1">Multi-pass membrane protein</topology>
    </subcellularLocation>
</comment>
<comment type="catalytic activity">
    <reaction evidence="7">
        <text>L-cysteinyl-[protein] + hexadecanoyl-CoA = S-hexadecanoyl-L-cysteinyl-[protein] + CoA</text>
        <dbReference type="Rhea" id="RHEA:36683"/>
        <dbReference type="Rhea" id="RHEA-COMP:10131"/>
        <dbReference type="Rhea" id="RHEA-COMP:11032"/>
        <dbReference type="ChEBI" id="CHEBI:29950"/>
        <dbReference type="ChEBI" id="CHEBI:57287"/>
        <dbReference type="ChEBI" id="CHEBI:57379"/>
        <dbReference type="ChEBI" id="CHEBI:74151"/>
        <dbReference type="EC" id="2.3.1.225"/>
    </reaction>
</comment>
<sequence>MSTAFLNHFPPIFLIFLFFATYYIYTYHYCFCIVKSVQLRIIFMVFLNVFAIMFLWSFFATMCSSVGKVPLEYKFSNNKHRNLINSRTEDEKDDILETFCEDHNLLLYTCTPTGSIRYCVRCMHIKPDRTHHCSTCDTCYLKMDHHCPWVNNCIGFLNYKNFLLTIFYTYNYCFYYIGTTTSHLKQSFYGMNVATDVPITAAYGLAVIMGLVTFMFFWYHFYLLSKNETTLENIHPPSFIEDDLTFDLGTCQNIIEVFGQKCYLWFLPVFSSVSSGHIFIISREIRNEYNN</sequence>
<feature type="transmembrane region" description="Helical" evidence="7">
    <location>
        <begin position="159"/>
        <end position="178"/>
    </location>
</feature>
<dbReference type="Proteomes" id="UP000504635">
    <property type="component" value="Unplaced"/>
</dbReference>
<evidence type="ECO:0000256" key="3">
    <source>
        <dbReference type="ARBA" id="ARBA00022692"/>
    </source>
</evidence>
<keyword evidence="6 7" id="KW-0012">Acyltransferase</keyword>
<feature type="transmembrane region" description="Helical" evidence="7">
    <location>
        <begin position="12"/>
        <end position="34"/>
    </location>
</feature>
<feature type="transmembrane region" description="Helical" evidence="7">
    <location>
        <begin position="199"/>
        <end position="221"/>
    </location>
</feature>
<evidence type="ECO:0000256" key="7">
    <source>
        <dbReference type="RuleBase" id="RU079119"/>
    </source>
</evidence>
<accession>A0A6J2XIM5</accession>
<dbReference type="InterPro" id="IPR001594">
    <property type="entry name" value="Palmitoyltrfase_DHHC"/>
</dbReference>
<feature type="transmembrane region" description="Helical" evidence="7">
    <location>
        <begin position="41"/>
        <end position="59"/>
    </location>
</feature>